<keyword evidence="1 4" id="KW-0732">Signal</keyword>
<sequence length="253" mass="28728">MRSLNPTMRLVLLLFGGLFHLTLAQQPPYYMHRCQRDEPDVNECLRYAGNKLTQHLREGGIPEIGITDVEPVIVDEISIALGSGPDGYRASFKNIEAFGVSNLTFVNVRSDIDTLQFQMTLEIPRIKAKAQYKSSGVLLLLQASGSGEYWGEYEGVKAKVYMKTSPYQGDDGFTYLNVDQAKMDFSVKEIKMGVENISNSNAILHAAMNLFINTNAQELLKEMKPQLRTKLTEHLHNFMQVLFDRIPLEYWLE</sequence>
<evidence type="ECO:0000313" key="5">
    <source>
        <dbReference type="EMBL" id="JAV30520.1"/>
    </source>
</evidence>
<name>A0A1Q3FSD8_CULTA</name>
<dbReference type="SMART" id="SM00700">
    <property type="entry name" value="JHBP"/>
    <property type="match status" value="1"/>
</dbReference>
<dbReference type="EMBL" id="GFDL01004525">
    <property type="protein sequence ID" value="JAV30520.1"/>
    <property type="molecule type" value="Transcribed_RNA"/>
</dbReference>
<dbReference type="Gene3D" id="3.15.10.30">
    <property type="entry name" value="Haemolymph juvenile hormone binding protein"/>
    <property type="match status" value="1"/>
</dbReference>
<organism evidence="5">
    <name type="scientific">Culex tarsalis</name>
    <name type="common">Encephalitis mosquito</name>
    <dbReference type="NCBI Taxonomy" id="7177"/>
    <lineage>
        <taxon>Eukaryota</taxon>
        <taxon>Metazoa</taxon>
        <taxon>Ecdysozoa</taxon>
        <taxon>Arthropoda</taxon>
        <taxon>Hexapoda</taxon>
        <taxon>Insecta</taxon>
        <taxon>Pterygota</taxon>
        <taxon>Neoptera</taxon>
        <taxon>Endopterygota</taxon>
        <taxon>Diptera</taxon>
        <taxon>Nematocera</taxon>
        <taxon>Culicoidea</taxon>
        <taxon>Culicidae</taxon>
        <taxon>Culicinae</taxon>
        <taxon>Culicini</taxon>
        <taxon>Culex</taxon>
        <taxon>Culex</taxon>
    </lineage>
</organism>
<dbReference type="PANTHER" id="PTHR11008:SF31">
    <property type="entry name" value="PROTEIN TAKEOUT-LIKE PROTEIN"/>
    <property type="match status" value="1"/>
</dbReference>
<feature type="chain" id="PRO_5012433620" evidence="4">
    <location>
        <begin position="25"/>
        <end position="253"/>
    </location>
</feature>
<evidence type="ECO:0000256" key="1">
    <source>
        <dbReference type="ARBA" id="ARBA00022729"/>
    </source>
</evidence>
<dbReference type="PANTHER" id="PTHR11008">
    <property type="entry name" value="PROTEIN TAKEOUT-LIKE PROTEIN"/>
    <property type="match status" value="1"/>
</dbReference>
<dbReference type="InterPro" id="IPR010562">
    <property type="entry name" value="Haemolymph_juvenile_hormone-bd"/>
</dbReference>
<dbReference type="Pfam" id="PF06585">
    <property type="entry name" value="JHBP"/>
    <property type="match status" value="1"/>
</dbReference>
<dbReference type="GO" id="GO:0007623">
    <property type="term" value="P:circadian rhythm"/>
    <property type="evidence" value="ECO:0007669"/>
    <property type="project" value="UniProtKB-ARBA"/>
</dbReference>
<dbReference type="GO" id="GO:0005615">
    <property type="term" value="C:extracellular space"/>
    <property type="evidence" value="ECO:0007669"/>
    <property type="project" value="TreeGrafter"/>
</dbReference>
<accession>A0A1Q3FSD8</accession>
<evidence type="ECO:0000256" key="2">
    <source>
        <dbReference type="ARBA" id="ARBA00023108"/>
    </source>
</evidence>
<dbReference type="InterPro" id="IPR038606">
    <property type="entry name" value="To_sf"/>
</dbReference>
<proteinExistence type="inferred from homology"/>
<keyword evidence="2" id="KW-0090">Biological rhythms</keyword>
<comment type="similarity">
    <text evidence="3">Belongs to the TO family.</text>
</comment>
<evidence type="ECO:0000256" key="3">
    <source>
        <dbReference type="ARBA" id="ARBA00060902"/>
    </source>
</evidence>
<dbReference type="AlphaFoldDB" id="A0A1Q3FSD8"/>
<feature type="signal peptide" evidence="4">
    <location>
        <begin position="1"/>
        <end position="24"/>
    </location>
</feature>
<evidence type="ECO:0000256" key="4">
    <source>
        <dbReference type="SAM" id="SignalP"/>
    </source>
</evidence>
<reference evidence="5" key="1">
    <citation type="submission" date="2017-01" db="EMBL/GenBank/DDBJ databases">
        <title>A deep insight into the sialotranscriptome of adult male and female Cluex tarsalis mosquitoes.</title>
        <authorList>
            <person name="Ribeiro J.M."/>
            <person name="Moreira F."/>
            <person name="Bernard K.A."/>
            <person name="Calvo E."/>
        </authorList>
    </citation>
    <scope>NUCLEOTIDE SEQUENCE</scope>
    <source>
        <strain evidence="5">Kern County</strain>
        <tissue evidence="5">Salivary glands</tissue>
    </source>
</reference>
<dbReference type="FunFam" id="3.15.10.30:FF:000001">
    <property type="entry name" value="Takeout-like protein 1"/>
    <property type="match status" value="1"/>
</dbReference>
<protein>
    <submittedName>
        <fullName evidence="5">Putative hemolymph juvenile hormone binding protein</fullName>
    </submittedName>
</protein>